<dbReference type="GO" id="GO:0005576">
    <property type="term" value="C:extracellular region"/>
    <property type="evidence" value="ECO:0007669"/>
    <property type="project" value="InterPro"/>
</dbReference>
<dbReference type="PROSITE" id="PS51164">
    <property type="entry name" value="CBM1_2"/>
    <property type="match status" value="1"/>
</dbReference>
<organism evidence="4 5">
    <name type="scientific">Orbilia blumenaviensis</name>
    <dbReference type="NCBI Taxonomy" id="1796055"/>
    <lineage>
        <taxon>Eukaryota</taxon>
        <taxon>Fungi</taxon>
        <taxon>Dikarya</taxon>
        <taxon>Ascomycota</taxon>
        <taxon>Pezizomycotina</taxon>
        <taxon>Orbiliomycetes</taxon>
        <taxon>Orbiliales</taxon>
        <taxon>Orbiliaceae</taxon>
        <taxon>Orbilia</taxon>
    </lineage>
</organism>
<proteinExistence type="predicted"/>
<dbReference type="PROSITE" id="PS00562">
    <property type="entry name" value="CBM1_1"/>
    <property type="match status" value="1"/>
</dbReference>
<comment type="caution">
    <text evidence="4">The sequence shown here is derived from an EMBL/GenBank/DDBJ whole genome shotgun (WGS) entry which is preliminary data.</text>
</comment>
<sequence>MFSKYLHSVYILVGTPLVSAQTVTTTRITTISLPPDVQTLWGVCGGDGAPATPWTKTLCEPGAWCNRPNTYLHQCLPISMSFSGIAQVSTTTTTTTTPVQLQTKYGQCGGVGHVGPKSCQPPSTCSTLNPYYWQCL</sequence>
<reference evidence="4 5" key="1">
    <citation type="submission" date="2019-10" db="EMBL/GenBank/DDBJ databases">
        <authorList>
            <person name="Palmer J.M."/>
        </authorList>
    </citation>
    <scope>NUCLEOTIDE SEQUENCE [LARGE SCALE GENOMIC DNA]</scope>
    <source>
        <strain evidence="4 5">TWF730</strain>
    </source>
</reference>
<dbReference type="Proteomes" id="UP001373714">
    <property type="component" value="Unassembled WGS sequence"/>
</dbReference>
<dbReference type="GO" id="GO:0005975">
    <property type="term" value="P:carbohydrate metabolic process"/>
    <property type="evidence" value="ECO:0007669"/>
    <property type="project" value="InterPro"/>
</dbReference>
<dbReference type="InterPro" id="IPR000254">
    <property type="entry name" value="CBD"/>
</dbReference>
<feature type="signal peptide" evidence="2">
    <location>
        <begin position="1"/>
        <end position="20"/>
    </location>
</feature>
<name>A0AAV9VHK2_9PEZI</name>
<accession>A0AAV9VHK2</accession>
<protein>
    <recommendedName>
        <fullName evidence="3">CBM1 domain-containing protein</fullName>
    </recommendedName>
</protein>
<keyword evidence="5" id="KW-1185">Reference proteome</keyword>
<evidence type="ECO:0000313" key="5">
    <source>
        <dbReference type="Proteomes" id="UP001373714"/>
    </source>
</evidence>
<gene>
    <name evidence="4" type="ORF">TWF730_006367</name>
</gene>
<feature type="chain" id="PRO_5043609034" description="CBM1 domain-containing protein" evidence="2">
    <location>
        <begin position="21"/>
        <end position="136"/>
    </location>
</feature>
<dbReference type="Pfam" id="PF00734">
    <property type="entry name" value="CBM_1"/>
    <property type="match status" value="1"/>
</dbReference>
<feature type="domain" description="CBM1" evidence="3">
    <location>
        <begin position="100"/>
        <end position="136"/>
    </location>
</feature>
<evidence type="ECO:0000313" key="4">
    <source>
        <dbReference type="EMBL" id="KAK6360217.1"/>
    </source>
</evidence>
<dbReference type="AlphaFoldDB" id="A0AAV9VHK2"/>
<evidence type="ECO:0000256" key="2">
    <source>
        <dbReference type="SAM" id="SignalP"/>
    </source>
</evidence>
<dbReference type="SUPFAM" id="SSF57180">
    <property type="entry name" value="Cellulose-binding domain"/>
    <property type="match status" value="1"/>
</dbReference>
<keyword evidence="1 2" id="KW-0732">Signal</keyword>
<dbReference type="InterPro" id="IPR035971">
    <property type="entry name" value="CBD_sf"/>
</dbReference>
<evidence type="ECO:0000259" key="3">
    <source>
        <dbReference type="PROSITE" id="PS51164"/>
    </source>
</evidence>
<dbReference type="SMART" id="SM00236">
    <property type="entry name" value="fCBD"/>
    <property type="match status" value="2"/>
</dbReference>
<dbReference type="EMBL" id="JAVHNS010000003">
    <property type="protein sequence ID" value="KAK6360217.1"/>
    <property type="molecule type" value="Genomic_DNA"/>
</dbReference>
<evidence type="ECO:0000256" key="1">
    <source>
        <dbReference type="ARBA" id="ARBA00022729"/>
    </source>
</evidence>
<dbReference type="GO" id="GO:0030248">
    <property type="term" value="F:cellulose binding"/>
    <property type="evidence" value="ECO:0007669"/>
    <property type="project" value="InterPro"/>
</dbReference>